<dbReference type="AlphaFoldDB" id="A0A1F2UGS9"/>
<evidence type="ECO:0000256" key="4">
    <source>
        <dbReference type="ARBA" id="ARBA00022989"/>
    </source>
</evidence>
<dbReference type="CDD" id="cd06530">
    <property type="entry name" value="S26_SPase_I"/>
    <property type="match status" value="1"/>
</dbReference>
<dbReference type="Pfam" id="PF00717">
    <property type="entry name" value="Peptidase_S24"/>
    <property type="match status" value="1"/>
</dbReference>
<comment type="subcellular location">
    <subcellularLocation>
        <location evidence="1">Endomembrane system</location>
    </subcellularLocation>
</comment>
<name>A0A1F2UGS9_9ACTN</name>
<dbReference type="InterPro" id="IPR019533">
    <property type="entry name" value="Peptidase_S26"/>
</dbReference>
<evidence type="ECO:0000256" key="2">
    <source>
        <dbReference type="ARBA" id="ARBA00022670"/>
    </source>
</evidence>
<dbReference type="InterPro" id="IPR001733">
    <property type="entry name" value="Peptidase_S26B"/>
</dbReference>
<dbReference type="Proteomes" id="UP000178086">
    <property type="component" value="Unassembled WGS sequence"/>
</dbReference>
<dbReference type="GO" id="GO:0016020">
    <property type="term" value="C:membrane"/>
    <property type="evidence" value="ECO:0007669"/>
    <property type="project" value="UniProtKB-UniRule"/>
</dbReference>
<evidence type="ECO:0000256" key="1">
    <source>
        <dbReference type="ARBA" id="ARBA00004308"/>
    </source>
</evidence>
<dbReference type="GO" id="GO:0004252">
    <property type="term" value="F:serine-type endopeptidase activity"/>
    <property type="evidence" value="ECO:0007669"/>
    <property type="project" value="UniProtKB-UniRule"/>
</dbReference>
<organism evidence="9 10">
    <name type="scientific">Candidatus Aquicultor primus</name>
    <dbReference type="NCBI Taxonomy" id="1797195"/>
    <lineage>
        <taxon>Bacteria</taxon>
        <taxon>Bacillati</taxon>
        <taxon>Actinomycetota</taxon>
        <taxon>Candidatus Aquicultoria</taxon>
        <taxon>Candidatus Aquicultorales</taxon>
        <taxon>Candidatus Aquicultoraceae</taxon>
        <taxon>Candidatus Aquicultor</taxon>
    </lineage>
</organism>
<evidence type="ECO:0000256" key="5">
    <source>
        <dbReference type="ARBA" id="ARBA00023136"/>
    </source>
</evidence>
<keyword evidence="4 7" id="KW-1133">Transmembrane helix</keyword>
<dbReference type="NCBIfam" id="TIGR02228">
    <property type="entry name" value="sigpep_I_arch"/>
    <property type="match status" value="1"/>
</dbReference>
<gene>
    <name evidence="9" type="ORF">A2074_05725</name>
</gene>
<evidence type="ECO:0000313" key="10">
    <source>
        <dbReference type="Proteomes" id="UP000178086"/>
    </source>
</evidence>
<evidence type="ECO:0000259" key="8">
    <source>
        <dbReference type="Pfam" id="PF00717"/>
    </source>
</evidence>
<evidence type="ECO:0000256" key="6">
    <source>
        <dbReference type="NCBIfam" id="TIGR02228"/>
    </source>
</evidence>
<dbReference type="PANTHER" id="PTHR10806">
    <property type="entry name" value="SIGNAL PEPTIDASE COMPLEX CATALYTIC SUBUNIT SEC11"/>
    <property type="match status" value="1"/>
</dbReference>
<feature type="transmembrane region" description="Helical" evidence="7">
    <location>
        <begin position="151"/>
        <end position="169"/>
    </location>
</feature>
<feature type="transmembrane region" description="Helical" evidence="7">
    <location>
        <begin position="21"/>
        <end position="41"/>
    </location>
</feature>
<dbReference type="InterPro" id="IPR015927">
    <property type="entry name" value="Peptidase_S24_S26A/B/C"/>
</dbReference>
<comment type="caution">
    <text evidence="9">The sequence shown here is derived from an EMBL/GenBank/DDBJ whole genome shotgun (WGS) entry which is preliminary data.</text>
</comment>
<dbReference type="GO" id="GO:0012505">
    <property type="term" value="C:endomembrane system"/>
    <property type="evidence" value="ECO:0007669"/>
    <property type="project" value="UniProtKB-SubCell"/>
</dbReference>
<dbReference type="GO" id="GO:0006465">
    <property type="term" value="P:signal peptide processing"/>
    <property type="evidence" value="ECO:0007669"/>
    <property type="project" value="UniProtKB-UniRule"/>
</dbReference>
<evidence type="ECO:0000256" key="7">
    <source>
        <dbReference type="SAM" id="Phobius"/>
    </source>
</evidence>
<reference evidence="9 10" key="1">
    <citation type="journal article" date="2016" name="Nat. Commun.">
        <title>Thousands of microbial genomes shed light on interconnected biogeochemical processes in an aquifer system.</title>
        <authorList>
            <person name="Anantharaman K."/>
            <person name="Brown C.T."/>
            <person name="Hug L.A."/>
            <person name="Sharon I."/>
            <person name="Castelle C.J."/>
            <person name="Probst A.J."/>
            <person name="Thomas B.C."/>
            <person name="Singh A."/>
            <person name="Wilkins M.J."/>
            <person name="Karaoz U."/>
            <person name="Brodie E.L."/>
            <person name="Williams K.H."/>
            <person name="Hubbard S.S."/>
            <person name="Banfield J.F."/>
        </authorList>
    </citation>
    <scope>NUCLEOTIDE SEQUENCE [LARGE SCALE GENOMIC DNA]</scope>
</reference>
<evidence type="ECO:0000313" key="9">
    <source>
        <dbReference type="EMBL" id="OFW32231.1"/>
    </source>
</evidence>
<dbReference type="EC" id="3.4.21.89" evidence="6"/>
<dbReference type="GO" id="GO:0009003">
    <property type="term" value="F:signal peptidase activity"/>
    <property type="evidence" value="ECO:0007669"/>
    <property type="project" value="UniProtKB-EC"/>
</dbReference>
<keyword evidence="5 7" id="KW-0472">Membrane</keyword>
<proteinExistence type="predicted"/>
<dbReference type="SUPFAM" id="SSF51306">
    <property type="entry name" value="LexA/Signal peptidase"/>
    <property type="match status" value="1"/>
</dbReference>
<sequence length="203" mass="22092">MIYIYSRIKGWWGRTGFIDKAMSMVTIAILILFLVLFALIAQGNLGLLIVKSDSMSPSIQAGSLLVFARAGIEQVEIGDTVVFREGSATNSLVTHRVIEKAYKKGEFLLRTKGDSNHRSDELLVSEAQLMGKATTVIPSAGRALAYTKTPAGLLVLNLLLVVFMVLVMFDRIRLSQRMAYVATEGALVNPIVAGEDERVSGEG</sequence>
<protein>
    <recommendedName>
        <fullName evidence="6">Signal peptidase I</fullName>
        <ecNumber evidence="6">3.4.21.89</ecNumber>
    </recommendedName>
</protein>
<keyword evidence="2" id="KW-0378">Hydrolase</keyword>
<accession>A0A1F2UGS9</accession>
<keyword evidence="3 7" id="KW-0812">Transmembrane</keyword>
<keyword evidence="2" id="KW-0645">Protease</keyword>
<dbReference type="Gene3D" id="2.10.109.10">
    <property type="entry name" value="Umud Fragment, subunit A"/>
    <property type="match status" value="1"/>
</dbReference>
<feature type="domain" description="Peptidase S24/S26A/S26B/S26C" evidence="8">
    <location>
        <begin position="41"/>
        <end position="132"/>
    </location>
</feature>
<dbReference type="InterPro" id="IPR036286">
    <property type="entry name" value="LexA/Signal_pep-like_sf"/>
</dbReference>
<dbReference type="EMBL" id="MELI01000103">
    <property type="protein sequence ID" value="OFW32231.1"/>
    <property type="molecule type" value="Genomic_DNA"/>
</dbReference>
<dbReference type="PANTHER" id="PTHR10806:SF6">
    <property type="entry name" value="SIGNAL PEPTIDASE COMPLEX CATALYTIC SUBUNIT SEC11"/>
    <property type="match status" value="1"/>
</dbReference>
<evidence type="ECO:0000256" key="3">
    <source>
        <dbReference type="ARBA" id="ARBA00022692"/>
    </source>
</evidence>